<dbReference type="InterPro" id="IPR011335">
    <property type="entry name" value="Restrct_endonuc-II-like"/>
</dbReference>
<dbReference type="GO" id="GO:0003677">
    <property type="term" value="F:DNA binding"/>
    <property type="evidence" value="ECO:0007669"/>
    <property type="project" value="InterPro"/>
</dbReference>
<keyword evidence="1" id="KW-0472">Membrane</keyword>
<dbReference type="InterPro" id="IPR011856">
    <property type="entry name" value="tRNA_endonuc-like_dom_sf"/>
</dbReference>
<reference evidence="3" key="1">
    <citation type="submission" date="2024-07" db="EMBL/GenBank/DDBJ databases">
        <title>Complete genome sequences of cellulolytic bacteria, Kitasatospora sp. CMC57 and Streptomyces sp. CMC78, isolated from Japanese agricultural soil.</title>
        <authorList>
            <person name="Hashimoto T."/>
            <person name="Ito M."/>
            <person name="Iwamoto M."/>
            <person name="Fukahori D."/>
            <person name="Shoda T."/>
            <person name="Sakoda M."/>
            <person name="Morohoshi T."/>
            <person name="Mitsuboshi M."/>
            <person name="Nishizawa T."/>
        </authorList>
    </citation>
    <scope>NUCLEOTIDE SEQUENCE</scope>
    <source>
        <strain evidence="3">CMC57</strain>
    </source>
</reference>
<dbReference type="GO" id="GO:0009307">
    <property type="term" value="P:DNA restriction-modification system"/>
    <property type="evidence" value="ECO:0007669"/>
    <property type="project" value="InterPro"/>
</dbReference>
<dbReference type="Pfam" id="PF04471">
    <property type="entry name" value="Mrr_cat"/>
    <property type="match status" value="1"/>
</dbReference>
<evidence type="ECO:0000256" key="1">
    <source>
        <dbReference type="SAM" id="Phobius"/>
    </source>
</evidence>
<keyword evidence="1" id="KW-0812">Transmembrane</keyword>
<evidence type="ECO:0000259" key="2">
    <source>
        <dbReference type="Pfam" id="PF04471"/>
    </source>
</evidence>
<dbReference type="InterPro" id="IPR007560">
    <property type="entry name" value="Restrct_endonuc_IV_Mrr"/>
</dbReference>
<dbReference type="PANTHER" id="PTHR30015:SF6">
    <property type="entry name" value="SLL1429 PROTEIN"/>
    <property type="match status" value="1"/>
</dbReference>
<gene>
    <name evidence="3" type="ORF">KCMC57_13950</name>
</gene>
<dbReference type="GO" id="GO:0015666">
    <property type="term" value="F:restriction endodeoxyribonuclease activity"/>
    <property type="evidence" value="ECO:0007669"/>
    <property type="project" value="TreeGrafter"/>
</dbReference>
<keyword evidence="1" id="KW-1133">Transmembrane helix</keyword>
<feature type="transmembrane region" description="Helical" evidence="1">
    <location>
        <begin position="41"/>
        <end position="60"/>
    </location>
</feature>
<dbReference type="EMBL" id="AP035881">
    <property type="protein sequence ID" value="BFP45027.1"/>
    <property type="molecule type" value="Genomic_DNA"/>
</dbReference>
<protein>
    <recommendedName>
        <fullName evidence="2">Restriction endonuclease type IV Mrr domain-containing protein</fullName>
    </recommendedName>
</protein>
<dbReference type="InterPro" id="IPR052906">
    <property type="entry name" value="Type_IV_Methyl-Rstrct_Enzyme"/>
</dbReference>
<dbReference type="AlphaFoldDB" id="A0AB33JQ21"/>
<proteinExistence type="predicted"/>
<accession>A0AB33JQ21</accession>
<dbReference type="PANTHER" id="PTHR30015">
    <property type="entry name" value="MRR RESTRICTION SYSTEM PROTEIN"/>
    <property type="match status" value="1"/>
</dbReference>
<evidence type="ECO:0000313" key="3">
    <source>
        <dbReference type="EMBL" id="BFP45027.1"/>
    </source>
</evidence>
<organism evidence="3">
    <name type="scientific">Kitasatospora sp. CMC57</name>
    <dbReference type="NCBI Taxonomy" id="3231513"/>
    <lineage>
        <taxon>Bacteria</taxon>
        <taxon>Bacillati</taxon>
        <taxon>Actinomycetota</taxon>
        <taxon>Actinomycetes</taxon>
        <taxon>Kitasatosporales</taxon>
        <taxon>Streptomycetaceae</taxon>
        <taxon>Kitasatospora</taxon>
    </lineage>
</organism>
<name>A0AB33JQ21_9ACTN</name>
<feature type="transmembrane region" description="Helical" evidence="1">
    <location>
        <begin position="9"/>
        <end position="29"/>
    </location>
</feature>
<dbReference type="Gene3D" id="3.40.1350.10">
    <property type="match status" value="1"/>
</dbReference>
<feature type="domain" description="Restriction endonuclease type IV Mrr" evidence="2">
    <location>
        <begin position="102"/>
        <end position="212"/>
    </location>
</feature>
<dbReference type="SUPFAM" id="SSF52980">
    <property type="entry name" value="Restriction endonuclease-like"/>
    <property type="match status" value="1"/>
</dbReference>
<sequence length="227" mass="24542">MTSEDGAKVVMSALGLGAVWIGLKLLWGWLAVATAWVGDHAVWFGAGLGIALAVVTAVAVGRARAGYPLAVEPGWHHSDDDEDQGWEPYAPRQLTYSLWQFDTSTPRQFEEMCRELLERDGFTRAERVGGAGDLGADVLAFDADGRRIVIQCKRYQRPVGSGALQTFNGTARPVHKAKVAVMVGLNGFSAPARKFANGQRIKLVDRQVLAAWGAGDHLYDVLGIQPV</sequence>
<dbReference type="RefSeq" id="WP_407987579.1">
    <property type="nucleotide sequence ID" value="NZ_AP035881.2"/>
</dbReference>